<dbReference type="Gene3D" id="3.90.226.10">
    <property type="entry name" value="2-enoyl-CoA Hydratase, Chain A, domain 1"/>
    <property type="match status" value="1"/>
</dbReference>
<dbReference type="InterPro" id="IPR001753">
    <property type="entry name" value="Enoyl-CoA_hydra/iso"/>
</dbReference>
<proteinExistence type="inferred from homology"/>
<dbReference type="PANTHER" id="PTHR11941">
    <property type="entry name" value="ENOYL-COA HYDRATASE-RELATED"/>
    <property type="match status" value="1"/>
</dbReference>
<dbReference type="Pfam" id="PF00378">
    <property type="entry name" value="ECH_1"/>
    <property type="match status" value="1"/>
</dbReference>
<name>A0ABR7RNA2_9PROT</name>
<dbReference type="EMBL" id="JACTVA010000023">
    <property type="protein sequence ID" value="MBC9207903.1"/>
    <property type="molecule type" value="Genomic_DNA"/>
</dbReference>
<dbReference type="PANTHER" id="PTHR11941:SF54">
    <property type="entry name" value="ENOYL-COA HYDRATASE, MITOCHONDRIAL"/>
    <property type="match status" value="1"/>
</dbReference>
<comment type="caution">
    <text evidence="3">The sequence shown here is derived from an EMBL/GenBank/DDBJ whole genome shotgun (WGS) entry which is preliminary data.</text>
</comment>
<evidence type="ECO:0000256" key="1">
    <source>
        <dbReference type="ARBA" id="ARBA00005254"/>
    </source>
</evidence>
<evidence type="ECO:0000313" key="3">
    <source>
        <dbReference type="EMBL" id="MBC9207903.1"/>
    </source>
</evidence>
<organism evidence="3 4">
    <name type="scientific">Teichococcus aerophilus</name>
    <dbReference type="NCBI Taxonomy" id="1224513"/>
    <lineage>
        <taxon>Bacteria</taxon>
        <taxon>Pseudomonadati</taxon>
        <taxon>Pseudomonadota</taxon>
        <taxon>Alphaproteobacteria</taxon>
        <taxon>Acetobacterales</taxon>
        <taxon>Roseomonadaceae</taxon>
        <taxon>Roseomonas</taxon>
    </lineage>
</organism>
<comment type="similarity">
    <text evidence="1">Belongs to the enoyl-CoA hydratase/isomerase family.</text>
</comment>
<dbReference type="InterPro" id="IPR029045">
    <property type="entry name" value="ClpP/crotonase-like_dom_sf"/>
</dbReference>
<protein>
    <submittedName>
        <fullName evidence="3">Enoyl-CoA hydratase/isomerase family protein</fullName>
    </submittedName>
</protein>
<dbReference type="SUPFAM" id="SSF52096">
    <property type="entry name" value="ClpP/crotonase"/>
    <property type="match status" value="1"/>
</dbReference>
<dbReference type="InterPro" id="IPR014748">
    <property type="entry name" value="Enoyl-CoA_hydra_C"/>
</dbReference>
<dbReference type="Proteomes" id="UP000626026">
    <property type="component" value="Unassembled WGS sequence"/>
</dbReference>
<evidence type="ECO:0000256" key="2">
    <source>
        <dbReference type="ARBA" id="ARBA00023239"/>
    </source>
</evidence>
<gene>
    <name evidence="3" type="ORF">IBL26_13745</name>
</gene>
<sequence length="255" mass="27200">MQGEVRLTVVDGIAELLLDRAAKHNAMTPAMARQLAAHARAVDEDDEVRAVLLHGAGEKAFCSGSDLNALAAYPSAWHFRNRIEYAAAVRMIRKPVVVALQGWTLGGGAETALGADIRIAATNTRIGFPEVQRGWVGGGGASQLLPRLIGHAAATRLLMLAEQIDAAEALKLGMVHEVVSAEELLPRARAVAQRLAGFSTVAVQSVKAALRAAMETPLSAGLTYENEMNVLCFSAGDHLEGIRAFNEKRQAEFSR</sequence>
<dbReference type="CDD" id="cd06558">
    <property type="entry name" value="crotonase-like"/>
    <property type="match status" value="1"/>
</dbReference>
<reference evidence="3 4" key="1">
    <citation type="journal article" date="2013" name="Int. J. Syst. Evol. Microbiol.">
        <title>Roseomonas aerophila sp. nov., isolated from air.</title>
        <authorList>
            <person name="Kim S.J."/>
            <person name="Weon H.Y."/>
            <person name="Ahn J.H."/>
            <person name="Hong S.B."/>
            <person name="Seok S.J."/>
            <person name="Whang K.S."/>
            <person name="Kwon S.W."/>
        </authorList>
    </citation>
    <scope>NUCLEOTIDE SEQUENCE [LARGE SCALE GENOMIC DNA]</scope>
    <source>
        <strain evidence="3 4">NBRC 108923</strain>
    </source>
</reference>
<evidence type="ECO:0000313" key="4">
    <source>
        <dbReference type="Proteomes" id="UP000626026"/>
    </source>
</evidence>
<keyword evidence="2" id="KW-0456">Lyase</keyword>
<dbReference type="Gene3D" id="1.10.12.10">
    <property type="entry name" value="Lyase 2-enoyl-coa Hydratase, Chain A, domain 2"/>
    <property type="match status" value="1"/>
</dbReference>
<keyword evidence="4" id="KW-1185">Reference proteome</keyword>
<accession>A0ABR7RNA2</accession>